<evidence type="ECO:0000313" key="11">
    <source>
        <dbReference type="EMBL" id="QEG21178.1"/>
    </source>
</evidence>
<evidence type="ECO:0000313" key="12">
    <source>
        <dbReference type="Proteomes" id="UP000322214"/>
    </source>
</evidence>
<dbReference type="Gene3D" id="3.30.450.40">
    <property type="match status" value="1"/>
</dbReference>
<dbReference type="InterPro" id="IPR036890">
    <property type="entry name" value="HATPase_C_sf"/>
</dbReference>
<proteinExistence type="predicted"/>
<dbReference type="PRINTS" id="PR00344">
    <property type="entry name" value="BCTRLSENSOR"/>
</dbReference>
<dbReference type="PANTHER" id="PTHR43547:SF2">
    <property type="entry name" value="HYBRID SIGNAL TRANSDUCTION HISTIDINE KINASE C"/>
    <property type="match status" value="1"/>
</dbReference>
<dbReference type="InterPro" id="IPR004358">
    <property type="entry name" value="Sig_transdc_His_kin-like_C"/>
</dbReference>
<evidence type="ECO:0000256" key="3">
    <source>
        <dbReference type="ARBA" id="ARBA00022553"/>
    </source>
</evidence>
<dbReference type="Pfam" id="PF00072">
    <property type="entry name" value="Response_reg"/>
    <property type="match status" value="1"/>
</dbReference>
<feature type="domain" description="Histidine kinase" evidence="9">
    <location>
        <begin position="195"/>
        <end position="415"/>
    </location>
</feature>
<dbReference type="OrthoDB" id="3272385at2"/>
<dbReference type="InterPro" id="IPR005467">
    <property type="entry name" value="His_kinase_dom"/>
</dbReference>
<feature type="compositionally biased region" description="Basic and acidic residues" evidence="8">
    <location>
        <begin position="422"/>
        <end position="441"/>
    </location>
</feature>
<dbReference type="Pfam" id="PF00512">
    <property type="entry name" value="HisKA"/>
    <property type="match status" value="1"/>
</dbReference>
<dbReference type="InterPro" id="IPR011006">
    <property type="entry name" value="CheY-like_superfamily"/>
</dbReference>
<reference evidence="11 12" key="1">
    <citation type="submission" date="2019-08" db="EMBL/GenBank/DDBJ databases">
        <title>Deep-cultivation of Planctomycetes and their phenomic and genomic characterization uncovers novel biology.</title>
        <authorList>
            <person name="Wiegand S."/>
            <person name="Jogler M."/>
            <person name="Boedeker C."/>
            <person name="Pinto D."/>
            <person name="Vollmers J."/>
            <person name="Rivas-Marin E."/>
            <person name="Kohn T."/>
            <person name="Peeters S.H."/>
            <person name="Heuer A."/>
            <person name="Rast P."/>
            <person name="Oberbeckmann S."/>
            <person name="Bunk B."/>
            <person name="Jeske O."/>
            <person name="Meyerdierks A."/>
            <person name="Storesund J.E."/>
            <person name="Kallscheuer N."/>
            <person name="Luecker S."/>
            <person name="Lage O.M."/>
            <person name="Pohl T."/>
            <person name="Merkel B.J."/>
            <person name="Hornburger P."/>
            <person name="Mueller R.-W."/>
            <person name="Bruemmer F."/>
            <person name="Labrenz M."/>
            <person name="Spormann A.M."/>
            <person name="Op den Camp H."/>
            <person name="Overmann J."/>
            <person name="Amann R."/>
            <person name="Jetten M.S.M."/>
            <person name="Mascher T."/>
            <person name="Medema M.H."/>
            <person name="Devos D.P."/>
            <person name="Kaster A.-K."/>
            <person name="Ovreas L."/>
            <person name="Rohde M."/>
            <person name="Galperin M.Y."/>
            <person name="Jogler C."/>
        </authorList>
    </citation>
    <scope>NUCLEOTIDE SEQUENCE [LARGE SCALE GENOMIC DNA]</scope>
    <source>
        <strain evidence="11 12">FC18</strain>
    </source>
</reference>
<protein>
    <recommendedName>
        <fullName evidence="2">histidine kinase</fullName>
        <ecNumber evidence="2">2.7.13.3</ecNumber>
    </recommendedName>
</protein>
<evidence type="ECO:0000256" key="5">
    <source>
        <dbReference type="ARBA" id="ARBA00022777"/>
    </source>
</evidence>
<dbReference type="Pfam" id="PF01590">
    <property type="entry name" value="GAF"/>
    <property type="match status" value="1"/>
</dbReference>
<name>A0A5B9P446_9BACT</name>
<dbReference type="SUPFAM" id="SSF55781">
    <property type="entry name" value="GAF domain-like"/>
    <property type="match status" value="1"/>
</dbReference>
<organism evidence="11 12">
    <name type="scientific">Mariniblastus fucicola</name>
    <dbReference type="NCBI Taxonomy" id="980251"/>
    <lineage>
        <taxon>Bacteria</taxon>
        <taxon>Pseudomonadati</taxon>
        <taxon>Planctomycetota</taxon>
        <taxon>Planctomycetia</taxon>
        <taxon>Pirellulales</taxon>
        <taxon>Pirellulaceae</taxon>
        <taxon>Mariniblastus</taxon>
    </lineage>
</organism>
<dbReference type="PANTHER" id="PTHR43547">
    <property type="entry name" value="TWO-COMPONENT HISTIDINE KINASE"/>
    <property type="match status" value="1"/>
</dbReference>
<dbReference type="Gene3D" id="3.30.565.10">
    <property type="entry name" value="Histidine kinase-like ATPase, C-terminal domain"/>
    <property type="match status" value="1"/>
</dbReference>
<evidence type="ECO:0000259" key="9">
    <source>
        <dbReference type="PROSITE" id="PS50109"/>
    </source>
</evidence>
<dbReference type="SMART" id="SM00065">
    <property type="entry name" value="GAF"/>
    <property type="match status" value="1"/>
</dbReference>
<keyword evidence="3 7" id="KW-0597">Phosphoprotein</keyword>
<dbReference type="Gene3D" id="1.10.287.130">
    <property type="match status" value="1"/>
</dbReference>
<dbReference type="Proteomes" id="UP000322214">
    <property type="component" value="Chromosome"/>
</dbReference>
<dbReference type="Pfam" id="PF02518">
    <property type="entry name" value="HATPase_c"/>
    <property type="match status" value="1"/>
</dbReference>
<evidence type="ECO:0000259" key="10">
    <source>
        <dbReference type="PROSITE" id="PS50110"/>
    </source>
</evidence>
<keyword evidence="4 11" id="KW-0808">Transferase</keyword>
<dbReference type="InterPro" id="IPR029016">
    <property type="entry name" value="GAF-like_dom_sf"/>
</dbReference>
<evidence type="ECO:0000256" key="1">
    <source>
        <dbReference type="ARBA" id="ARBA00000085"/>
    </source>
</evidence>
<keyword evidence="6" id="KW-0902">Two-component regulatory system</keyword>
<dbReference type="EMBL" id="CP042912">
    <property type="protein sequence ID" value="QEG21178.1"/>
    <property type="molecule type" value="Genomic_DNA"/>
</dbReference>
<dbReference type="PROSITE" id="PS50109">
    <property type="entry name" value="HIS_KIN"/>
    <property type="match status" value="1"/>
</dbReference>
<dbReference type="CDD" id="cd00082">
    <property type="entry name" value="HisKA"/>
    <property type="match status" value="1"/>
</dbReference>
<dbReference type="CDD" id="cd17546">
    <property type="entry name" value="REC_hyHK_CKI1_RcsC-like"/>
    <property type="match status" value="1"/>
</dbReference>
<accession>A0A5B9P446</accession>
<evidence type="ECO:0000256" key="4">
    <source>
        <dbReference type="ARBA" id="ARBA00022679"/>
    </source>
</evidence>
<dbReference type="FunFam" id="1.10.287.130:FF:000001">
    <property type="entry name" value="Two-component sensor histidine kinase"/>
    <property type="match status" value="1"/>
</dbReference>
<dbReference type="STRING" id="980251.GCA_001642875_01908"/>
<evidence type="ECO:0000256" key="7">
    <source>
        <dbReference type="PROSITE-ProRule" id="PRU00169"/>
    </source>
</evidence>
<dbReference type="SUPFAM" id="SSF47384">
    <property type="entry name" value="Homodimeric domain of signal transducing histidine kinase"/>
    <property type="match status" value="1"/>
</dbReference>
<dbReference type="InterPro" id="IPR003594">
    <property type="entry name" value="HATPase_dom"/>
</dbReference>
<dbReference type="SMART" id="SM00388">
    <property type="entry name" value="HisKA"/>
    <property type="match status" value="1"/>
</dbReference>
<feature type="region of interest" description="Disordered" evidence="8">
    <location>
        <begin position="421"/>
        <end position="441"/>
    </location>
</feature>
<dbReference type="Gene3D" id="3.40.50.2300">
    <property type="match status" value="1"/>
</dbReference>
<dbReference type="GO" id="GO:0000155">
    <property type="term" value="F:phosphorelay sensor kinase activity"/>
    <property type="evidence" value="ECO:0007669"/>
    <property type="project" value="InterPro"/>
</dbReference>
<gene>
    <name evidence="11" type="primary">luxQ_1</name>
    <name evidence="11" type="ORF">MFFC18_10320</name>
</gene>
<dbReference type="KEGG" id="mff:MFFC18_10320"/>
<dbReference type="CDD" id="cd00075">
    <property type="entry name" value="HATPase"/>
    <property type="match status" value="1"/>
</dbReference>
<keyword evidence="12" id="KW-1185">Reference proteome</keyword>
<comment type="catalytic activity">
    <reaction evidence="1">
        <text>ATP + protein L-histidine = ADP + protein N-phospho-L-histidine.</text>
        <dbReference type="EC" id="2.7.13.3"/>
    </reaction>
</comment>
<dbReference type="SMART" id="SM00387">
    <property type="entry name" value="HATPase_c"/>
    <property type="match status" value="1"/>
</dbReference>
<dbReference type="AlphaFoldDB" id="A0A5B9P446"/>
<dbReference type="InterPro" id="IPR036097">
    <property type="entry name" value="HisK_dim/P_sf"/>
</dbReference>
<keyword evidence="5 11" id="KW-0418">Kinase</keyword>
<evidence type="ECO:0000256" key="8">
    <source>
        <dbReference type="SAM" id="MobiDB-lite"/>
    </source>
</evidence>
<feature type="modified residue" description="4-aspartylphosphate" evidence="7">
    <location>
        <position position="497"/>
    </location>
</feature>
<evidence type="ECO:0000256" key="6">
    <source>
        <dbReference type="ARBA" id="ARBA00023012"/>
    </source>
</evidence>
<feature type="domain" description="Response regulatory" evidence="10">
    <location>
        <begin position="448"/>
        <end position="564"/>
    </location>
</feature>
<dbReference type="EC" id="2.7.13.3" evidence="2"/>
<dbReference type="SUPFAM" id="SSF55874">
    <property type="entry name" value="ATPase domain of HSP90 chaperone/DNA topoisomerase II/histidine kinase"/>
    <property type="match status" value="1"/>
</dbReference>
<dbReference type="InterPro" id="IPR003661">
    <property type="entry name" value="HisK_dim/P_dom"/>
</dbReference>
<dbReference type="SMART" id="SM00448">
    <property type="entry name" value="REC"/>
    <property type="match status" value="1"/>
</dbReference>
<dbReference type="InterPro" id="IPR003018">
    <property type="entry name" value="GAF"/>
</dbReference>
<dbReference type="PROSITE" id="PS50110">
    <property type="entry name" value="RESPONSE_REGULATORY"/>
    <property type="match status" value="1"/>
</dbReference>
<dbReference type="InterPro" id="IPR001789">
    <property type="entry name" value="Sig_transdc_resp-reg_receiver"/>
</dbReference>
<dbReference type="SUPFAM" id="SSF52172">
    <property type="entry name" value="CheY-like"/>
    <property type="match status" value="1"/>
</dbReference>
<evidence type="ECO:0000256" key="2">
    <source>
        <dbReference type="ARBA" id="ARBA00012438"/>
    </source>
</evidence>
<sequence length="569" mass="62783">MSRQGRLNRWMESEILAENTAHGRLETLHALEILDTPAEAEFDRLTELAATLLDVPVSLVSLVGPDTQFFKSCVGLPEPWSTSRETPLTHSFCRFAVESNAPLVVADARIHPLVESNPAIQDLGVIAYLGVPFFAENGHCLGSFCVIDDKPRDWQDRDLEIVRGLAKSVESEIRLRESLRRLTAESQQKSIFLAQLSHELRNPLSPVYSAAQMLANQEVEPEELAEVSRVLLDQTTQLVGLVDDLLDLSRIEQGKISLQKVATNLNEAIHESVQATACLFEEKEQRLEILTPDDSLWVSGERRRLVQVITNLLTNAARYTPIGGNIRISLVVGEEKRCVQIRVSDDGAGIAPDQVDQVFQLFGQAKATEPTRQNGLGIGLALVRQLVELHDGDISIDPNSELGGCTMLVRLPLLVGVTAETTKSEKESRSTETRSTDSAFSERQEPLEILLVDDQRAILFMLQRLLENRGHRVKTAGSAKSALEQLQQHSFDLVFSDISMPVCNGFDFLRMIRAEPAFASIPVVALTGSVAQSEVAACAEAGFNDFLAKPIDIEQIEQVIARQAGKVRS</sequence>